<organism evidence="1 2">
    <name type="scientific">Nocardioides taihuensis</name>
    <dbReference type="NCBI Taxonomy" id="1835606"/>
    <lineage>
        <taxon>Bacteria</taxon>
        <taxon>Bacillati</taxon>
        <taxon>Actinomycetota</taxon>
        <taxon>Actinomycetes</taxon>
        <taxon>Propionibacteriales</taxon>
        <taxon>Nocardioidaceae</taxon>
        <taxon>Nocardioides</taxon>
    </lineage>
</organism>
<evidence type="ECO:0000313" key="2">
    <source>
        <dbReference type="Proteomes" id="UP001596087"/>
    </source>
</evidence>
<dbReference type="Proteomes" id="UP001596087">
    <property type="component" value="Unassembled WGS sequence"/>
</dbReference>
<evidence type="ECO:0000313" key="1">
    <source>
        <dbReference type="EMBL" id="MFC5177579.1"/>
    </source>
</evidence>
<name>A0ABW0BJS7_9ACTN</name>
<dbReference type="RefSeq" id="WP_378590721.1">
    <property type="nucleotide sequence ID" value="NZ_JBHSKD010000012.1"/>
</dbReference>
<sequence>MLTTALGTTLAGFCLSVLLLGPATDLTGVEPTARPVVESGTARATPVEARLMRRYDCSTDGLVPTAIPRSAIVRDPDGRVHAVSFDRGWQIYRQHGPRTLVAVCLRPLR</sequence>
<proteinExistence type="predicted"/>
<accession>A0ABW0BJS7</accession>
<comment type="caution">
    <text evidence="1">The sequence shown here is derived from an EMBL/GenBank/DDBJ whole genome shotgun (WGS) entry which is preliminary data.</text>
</comment>
<dbReference type="EMBL" id="JBHSKD010000012">
    <property type="protein sequence ID" value="MFC5177579.1"/>
    <property type="molecule type" value="Genomic_DNA"/>
</dbReference>
<reference evidence="2" key="1">
    <citation type="journal article" date="2019" name="Int. J. Syst. Evol. Microbiol.">
        <title>The Global Catalogue of Microorganisms (GCM) 10K type strain sequencing project: providing services to taxonomists for standard genome sequencing and annotation.</title>
        <authorList>
            <consortium name="The Broad Institute Genomics Platform"/>
            <consortium name="The Broad Institute Genome Sequencing Center for Infectious Disease"/>
            <person name="Wu L."/>
            <person name="Ma J."/>
        </authorList>
    </citation>
    <scope>NUCLEOTIDE SEQUENCE [LARGE SCALE GENOMIC DNA]</scope>
    <source>
        <strain evidence="2">DFY41</strain>
    </source>
</reference>
<protein>
    <submittedName>
        <fullName evidence="1">Uncharacterized protein</fullName>
    </submittedName>
</protein>
<gene>
    <name evidence="1" type="ORF">ACFPGP_12910</name>
</gene>
<keyword evidence="2" id="KW-1185">Reference proteome</keyword>